<dbReference type="AlphaFoldDB" id="A0A5K7XIF8"/>
<feature type="transmembrane region" description="Helical" evidence="1">
    <location>
        <begin position="21"/>
        <end position="42"/>
    </location>
</feature>
<dbReference type="Proteomes" id="UP000326837">
    <property type="component" value="Chromosome"/>
</dbReference>
<dbReference type="KEGG" id="lpav:PLANPX_5850"/>
<keyword evidence="1" id="KW-0472">Membrane</keyword>
<name>A0A5K7XIF8_9BACT</name>
<keyword evidence="1" id="KW-1133">Transmembrane helix</keyword>
<evidence type="ECO:0000313" key="3">
    <source>
        <dbReference type="Proteomes" id="UP000326837"/>
    </source>
</evidence>
<evidence type="ECO:0000313" key="2">
    <source>
        <dbReference type="EMBL" id="BBO36238.1"/>
    </source>
</evidence>
<dbReference type="EMBL" id="AP021861">
    <property type="protein sequence ID" value="BBO36238.1"/>
    <property type="molecule type" value="Genomic_DNA"/>
</dbReference>
<sequence length="185" mass="20398">MPSGGVAWYDGAMQFPRRFRITTLLIASAMIALAAGGVRMWYDVQVAPQRADEAALAAPEMRGVVDRWSGPVATWRGGGRRVQHLWFDEAETFDAAAVHLSDLTAVESAFVLARQIMPHAAAAARGEHDEVIEAWRRHPALRMVEIDASVRGAPLGDAVELYDQEDRAMLAKALPKVEIVWMEVH</sequence>
<proteinExistence type="predicted"/>
<gene>
    <name evidence="2" type="ORF">PLANPX_5850</name>
</gene>
<organism evidence="2 3">
    <name type="scientific">Lacipirellula parvula</name>
    <dbReference type="NCBI Taxonomy" id="2650471"/>
    <lineage>
        <taxon>Bacteria</taxon>
        <taxon>Pseudomonadati</taxon>
        <taxon>Planctomycetota</taxon>
        <taxon>Planctomycetia</taxon>
        <taxon>Pirellulales</taxon>
        <taxon>Lacipirellulaceae</taxon>
        <taxon>Lacipirellula</taxon>
    </lineage>
</organism>
<reference evidence="3" key="1">
    <citation type="submission" date="2019-10" db="EMBL/GenBank/DDBJ databases">
        <title>Lacipirellula parvula gen. nov., sp. nov., representing a lineage of planctomycetes widespread in freshwater anoxic habitats, and description of the family Lacipirellulaceae.</title>
        <authorList>
            <person name="Dedysh S.N."/>
            <person name="Kulichevskaya I.S."/>
            <person name="Beletsky A.V."/>
            <person name="Rakitin A.L."/>
            <person name="Mardanov A.V."/>
            <person name="Ivanova A.A."/>
            <person name="Saltykova V.X."/>
            <person name="Rijpstra W.I.C."/>
            <person name="Sinninghe Damste J.S."/>
            <person name="Ravin N.V."/>
        </authorList>
    </citation>
    <scope>NUCLEOTIDE SEQUENCE [LARGE SCALE GENOMIC DNA]</scope>
    <source>
        <strain evidence="3">PX69</strain>
    </source>
</reference>
<evidence type="ECO:0000256" key="1">
    <source>
        <dbReference type="SAM" id="Phobius"/>
    </source>
</evidence>
<keyword evidence="1" id="KW-0812">Transmembrane</keyword>
<accession>A0A5K7XIF8</accession>
<protein>
    <submittedName>
        <fullName evidence="2">Uncharacterized protein</fullName>
    </submittedName>
</protein>
<keyword evidence="3" id="KW-1185">Reference proteome</keyword>